<dbReference type="PROSITE" id="PS50853">
    <property type="entry name" value="FN3"/>
    <property type="match status" value="4"/>
</dbReference>
<proteinExistence type="predicted"/>
<dbReference type="SUPFAM" id="SSF49265">
    <property type="entry name" value="Fibronectin type III"/>
    <property type="match status" value="4"/>
</dbReference>
<dbReference type="SMART" id="SM00060">
    <property type="entry name" value="FN3"/>
    <property type="match status" value="4"/>
</dbReference>
<keyword evidence="1" id="KW-0732">Signal</keyword>
<keyword evidence="5" id="KW-1185">Reference proteome</keyword>
<name>A0A256A5R1_9FLAO</name>
<evidence type="ECO:0000256" key="2">
    <source>
        <dbReference type="ARBA" id="ARBA00022737"/>
    </source>
</evidence>
<dbReference type="EMBL" id="NOXX01000111">
    <property type="protein sequence ID" value="OYQ49013.1"/>
    <property type="molecule type" value="Genomic_DNA"/>
</dbReference>
<feature type="domain" description="Fibronectin type-III" evidence="3">
    <location>
        <begin position="134"/>
        <end position="226"/>
    </location>
</feature>
<dbReference type="InterPro" id="IPR003961">
    <property type="entry name" value="FN3_dom"/>
</dbReference>
<dbReference type="OrthoDB" id="975384at2"/>
<dbReference type="Gene3D" id="2.60.120.200">
    <property type="match status" value="4"/>
</dbReference>
<reference evidence="4 5" key="1">
    <citation type="submission" date="2017-07" db="EMBL/GenBank/DDBJ databases">
        <title>Flavobacterium cyanobacteriorum sp. nov., isolated from cyanobacterial aggregates in a eutrophic lake.</title>
        <authorList>
            <person name="Cai H."/>
        </authorList>
    </citation>
    <scope>NUCLEOTIDE SEQUENCE [LARGE SCALE GENOMIC DNA]</scope>
    <source>
        <strain evidence="4 5">TH167</strain>
    </source>
</reference>
<protein>
    <recommendedName>
        <fullName evidence="3">Fibronectin type-III domain-containing protein</fullName>
    </recommendedName>
</protein>
<dbReference type="PANTHER" id="PTHR46708:SF2">
    <property type="entry name" value="FIBRONECTIN TYPE-III DOMAIN-CONTAINING PROTEIN"/>
    <property type="match status" value="1"/>
</dbReference>
<feature type="domain" description="Fibronectin type-III" evidence="3">
    <location>
        <begin position="644"/>
        <end position="737"/>
    </location>
</feature>
<evidence type="ECO:0000313" key="5">
    <source>
        <dbReference type="Proteomes" id="UP000216035"/>
    </source>
</evidence>
<evidence type="ECO:0000313" key="4">
    <source>
        <dbReference type="EMBL" id="OYQ49013.1"/>
    </source>
</evidence>
<dbReference type="InterPro" id="IPR036116">
    <property type="entry name" value="FN3_sf"/>
</dbReference>
<dbReference type="InterPro" id="IPR026444">
    <property type="entry name" value="Secre_tail"/>
</dbReference>
<sequence>MKKITFIIAFLVLGAFESYSQCIRPIQYPSNTIVSNNSGFPQIIASDSYTKEYSQISGLTQGANYLFTCDLGGVNKHITVTDWSNNVIAFGDSPLTVEAITATQVRLHYADNAACGSTSASHLTTIMAVLDCSPPINLTATNISATSATLSWEPLGEETTWEVYVVTSGTPGPTANTVGQAFVNNPSYNEAILTPDTSYKFYVRTICGAETSPWNGPFNFASACEPVEAFSENFDGVDAFTLPACWTQVKNGTGSSDFSYTAVANWNAQSAPNSILMYNDSDGSAANLFLVAPEVTNLGAGTHRLKFFAKSDFGIVNMQFGTVSSNTPDATFTLVSAIDLTSTYTEYIIDYTVYNGTDNFIAIRHNGPQFSFVFFDDFRWELAPLCSDVSDITINNVTDTEASITWDSNGTESQWDVVFGGSDATDPAALTPITPAPTGTPQAILGGLTASTTYKVWVRSVCGDNLGAWIGPVTFQTTCTPVAEIIENFDTYSNFEMPDCWTQVLNGPGVSQFAYAQVTLGNSFSPSSVIQLYNFNSPTTANIMAVTPPLNNIGAGTHRLKFYAKSSLALGSLQVGTINSATAQGTFTPVATLPLTSTHNEFIVEFTDTTITDKYIAFRFNSPGTFNSIFIDDVRWEAIPNCEDVTGLAVTDVDVNTAAIAWEAGGSETEWDVVVGENTVTNPNTLTPVVPSTTGTPTTILEGLTANTVYKVWVRSVCGDNNGAWIGPISFRTSCPATDTINENFDSLPAGGIPNCWTGILSPGTSQLAYVKAETFNFNSPSRAMGLYDFDSPASANIILASPKLNNLSLGTYRLIFFARSGGATGSVQVGTVNNTLSDAVFTEIETIEITNTYSEYAVNFSPSTDTFIAFRHNTTGAFNIVFIDDVRWEPAPLCADVTNVNVVDITTDSATITWESQGNETNWQVVFGGIDDTDPNTLTPSPVLTTLDYTINELTENTEYNVWVRSVCGELNGNGNWIGPFTFFTTCNTTNVPYIQNFETANIPDIPNCSVIQNAGTGNDWITSTLTLYGFNSKVLQYPFNALNTANAWYFTQGVNLTEGTTYKISYLYGSNTSFFVEKMKVLYGLSPIAEEMTQQLADHTFLFNVAQINEETFTPAASGVYYFGFNAYSSANQNNIYLDNISIDIALPNDSFTDSDFNFYPNPVKDVLNLSYNQTIKNIEVFNFLGQRVHEYTVNSNNAQIDMSKLPTGSYLLKVASEDQLKTIKIVKQ</sequence>
<dbReference type="InterPro" id="IPR050991">
    <property type="entry name" value="ECM_Regulatory_Proteins"/>
</dbReference>
<feature type="domain" description="Fibronectin type-III" evidence="3">
    <location>
        <begin position="388"/>
        <end position="481"/>
    </location>
</feature>
<dbReference type="PANTHER" id="PTHR46708">
    <property type="entry name" value="TENASCIN"/>
    <property type="match status" value="1"/>
</dbReference>
<dbReference type="Proteomes" id="UP000216035">
    <property type="component" value="Unassembled WGS sequence"/>
</dbReference>
<dbReference type="NCBIfam" id="TIGR04183">
    <property type="entry name" value="Por_Secre_tail"/>
    <property type="match status" value="1"/>
</dbReference>
<evidence type="ECO:0000259" key="3">
    <source>
        <dbReference type="PROSITE" id="PS50853"/>
    </source>
</evidence>
<keyword evidence="2" id="KW-0677">Repeat</keyword>
<organism evidence="4 5">
    <name type="scientific">Flavobacterium aurantiibacter</name>
    <dbReference type="NCBI Taxonomy" id="2023067"/>
    <lineage>
        <taxon>Bacteria</taxon>
        <taxon>Pseudomonadati</taxon>
        <taxon>Bacteroidota</taxon>
        <taxon>Flavobacteriia</taxon>
        <taxon>Flavobacteriales</taxon>
        <taxon>Flavobacteriaceae</taxon>
        <taxon>Flavobacterium</taxon>
    </lineage>
</organism>
<dbReference type="Gene3D" id="2.60.40.10">
    <property type="entry name" value="Immunoglobulins"/>
    <property type="match status" value="4"/>
</dbReference>
<accession>A0A256A5R1</accession>
<dbReference type="InterPro" id="IPR013783">
    <property type="entry name" value="Ig-like_fold"/>
</dbReference>
<feature type="domain" description="Fibronectin type-III" evidence="3">
    <location>
        <begin position="897"/>
        <end position="990"/>
    </location>
</feature>
<dbReference type="RefSeq" id="WP_094485062.1">
    <property type="nucleotide sequence ID" value="NZ_NOXX01000111.1"/>
</dbReference>
<dbReference type="AlphaFoldDB" id="A0A256A5R1"/>
<gene>
    <name evidence="4" type="ORF">CHX27_01815</name>
</gene>
<dbReference type="Pfam" id="PF18962">
    <property type="entry name" value="Por_Secre_tail"/>
    <property type="match status" value="1"/>
</dbReference>
<dbReference type="Pfam" id="PF00041">
    <property type="entry name" value="fn3"/>
    <property type="match status" value="2"/>
</dbReference>
<comment type="caution">
    <text evidence="4">The sequence shown here is derived from an EMBL/GenBank/DDBJ whole genome shotgun (WGS) entry which is preliminary data.</text>
</comment>
<dbReference type="CDD" id="cd00063">
    <property type="entry name" value="FN3"/>
    <property type="match status" value="4"/>
</dbReference>
<evidence type="ECO:0000256" key="1">
    <source>
        <dbReference type="ARBA" id="ARBA00022729"/>
    </source>
</evidence>